<evidence type="ECO:0000256" key="1">
    <source>
        <dbReference type="SAM" id="MobiDB-lite"/>
    </source>
</evidence>
<dbReference type="AlphaFoldDB" id="A0A8S9PJ60"/>
<evidence type="ECO:0000313" key="2">
    <source>
        <dbReference type="EMBL" id="KAF3522857.1"/>
    </source>
</evidence>
<feature type="region of interest" description="Disordered" evidence="1">
    <location>
        <begin position="1"/>
        <end position="28"/>
    </location>
</feature>
<dbReference type="EMBL" id="QGKX02001347">
    <property type="protein sequence ID" value="KAF3522857.1"/>
    <property type="molecule type" value="Genomic_DNA"/>
</dbReference>
<evidence type="ECO:0000313" key="3">
    <source>
        <dbReference type="Proteomes" id="UP000712600"/>
    </source>
</evidence>
<name>A0A8S9PJ60_BRACR</name>
<proteinExistence type="predicted"/>
<feature type="region of interest" description="Disordered" evidence="1">
    <location>
        <begin position="110"/>
        <end position="132"/>
    </location>
</feature>
<feature type="compositionally biased region" description="Acidic residues" evidence="1">
    <location>
        <begin position="114"/>
        <end position="123"/>
    </location>
</feature>
<gene>
    <name evidence="2" type="ORF">F2Q69_00047161</name>
</gene>
<accession>A0A8S9PJ60</accession>
<protein>
    <submittedName>
        <fullName evidence="2">Uncharacterized protein</fullName>
    </submittedName>
</protein>
<comment type="caution">
    <text evidence="2">The sequence shown here is derived from an EMBL/GenBank/DDBJ whole genome shotgun (WGS) entry which is preliminary data.</text>
</comment>
<dbReference type="Proteomes" id="UP000712600">
    <property type="component" value="Unassembled WGS sequence"/>
</dbReference>
<sequence>MAIISDGDGDNENPNGGDGEGGNTVRSEAQVSILTEAAVDLESGEARELSLVLNPSALVLAEVSDLVEVEQVCSGVAEATIDNGRKKVPVMERKQREEKGIVILPSRFSPLQGIEEEEEEEYEEAGKEIEEG</sequence>
<reference evidence="2" key="1">
    <citation type="submission" date="2019-12" db="EMBL/GenBank/DDBJ databases">
        <title>Genome sequencing and annotation of Brassica cretica.</title>
        <authorList>
            <person name="Studholme D.J."/>
            <person name="Sarris P."/>
        </authorList>
    </citation>
    <scope>NUCLEOTIDE SEQUENCE</scope>
    <source>
        <strain evidence="2">PFS-109/04</strain>
        <tissue evidence="2">Leaf</tissue>
    </source>
</reference>
<organism evidence="2 3">
    <name type="scientific">Brassica cretica</name>
    <name type="common">Mustard</name>
    <dbReference type="NCBI Taxonomy" id="69181"/>
    <lineage>
        <taxon>Eukaryota</taxon>
        <taxon>Viridiplantae</taxon>
        <taxon>Streptophyta</taxon>
        <taxon>Embryophyta</taxon>
        <taxon>Tracheophyta</taxon>
        <taxon>Spermatophyta</taxon>
        <taxon>Magnoliopsida</taxon>
        <taxon>eudicotyledons</taxon>
        <taxon>Gunneridae</taxon>
        <taxon>Pentapetalae</taxon>
        <taxon>rosids</taxon>
        <taxon>malvids</taxon>
        <taxon>Brassicales</taxon>
        <taxon>Brassicaceae</taxon>
        <taxon>Brassiceae</taxon>
        <taxon>Brassica</taxon>
    </lineage>
</organism>